<dbReference type="FunFam" id="1.10.10.60:FF:000132">
    <property type="entry name" value="AraC family transcriptional regulator"/>
    <property type="match status" value="1"/>
</dbReference>
<protein>
    <recommendedName>
        <fullName evidence="5">HTH-type transcriptional regulator RipA</fullName>
    </recommendedName>
    <alternativeName>
        <fullName evidence="6">Repressor of iron proteins A</fullName>
    </alternativeName>
</protein>
<reference evidence="9" key="1">
    <citation type="journal article" date="2014" name="Int. J. Syst. Evol. Microbiol.">
        <title>Complete genome sequence of Corynebacterium casei LMG S-19264T (=DSM 44701T), isolated from a smear-ripened cheese.</title>
        <authorList>
            <consortium name="US DOE Joint Genome Institute (JGI-PGF)"/>
            <person name="Walter F."/>
            <person name="Albersmeier A."/>
            <person name="Kalinowski J."/>
            <person name="Ruckert C."/>
        </authorList>
    </citation>
    <scope>NUCLEOTIDE SEQUENCE</scope>
    <source>
        <strain evidence="9">JCM 19831</strain>
    </source>
</reference>
<sequence>MVGDVTMTPGTRFDQHRHPVPQLAWAVSGVVRISTPGGVWVLPATRALWIPTGVPHAVDGGVAGGPAVFRAVYVTPPPAPDAPAGGAGALASPHDWNEPTVVAVTPLLRELATHLASRDLPADARRRAEAVLLDLLRPVHATPLPVPLPADDRALRVAQGIVAEPADGRSLDAWGRAVGASGRTLARAFAAETGLSFGRWRTNARLRAALQLLAAGTPVAVVARRVGYSTPSAFIAAFRQALGAPPGAYFDQRPAAFRPVAAGNEPLHARLAEQTRTVPERRPRR</sequence>
<organism evidence="9 10">
    <name type="scientific">Dactylosporangium sucinum</name>
    <dbReference type="NCBI Taxonomy" id="1424081"/>
    <lineage>
        <taxon>Bacteria</taxon>
        <taxon>Bacillati</taxon>
        <taxon>Actinomycetota</taxon>
        <taxon>Actinomycetes</taxon>
        <taxon>Micromonosporales</taxon>
        <taxon>Micromonosporaceae</taxon>
        <taxon>Dactylosporangium</taxon>
    </lineage>
</organism>
<dbReference type="InterPro" id="IPR018060">
    <property type="entry name" value="HTH_AraC"/>
</dbReference>
<keyword evidence="1" id="KW-0678">Repressor</keyword>
<keyword evidence="10" id="KW-1185">Reference proteome</keyword>
<dbReference type="InterPro" id="IPR011051">
    <property type="entry name" value="RmlC_Cupin_sf"/>
</dbReference>
<evidence type="ECO:0000256" key="7">
    <source>
        <dbReference type="SAM" id="MobiDB-lite"/>
    </source>
</evidence>
<feature type="domain" description="HTH araC/xylS-type" evidence="8">
    <location>
        <begin position="152"/>
        <end position="252"/>
    </location>
</feature>
<dbReference type="Pfam" id="PF12833">
    <property type="entry name" value="HTH_18"/>
    <property type="match status" value="1"/>
</dbReference>
<dbReference type="EMBL" id="BMPI01000032">
    <property type="protein sequence ID" value="GGM49705.1"/>
    <property type="molecule type" value="Genomic_DNA"/>
</dbReference>
<evidence type="ECO:0000313" key="9">
    <source>
        <dbReference type="EMBL" id="GGM49705.1"/>
    </source>
</evidence>
<dbReference type="PROSITE" id="PS01124">
    <property type="entry name" value="HTH_ARAC_FAMILY_2"/>
    <property type="match status" value="1"/>
</dbReference>
<evidence type="ECO:0000256" key="4">
    <source>
        <dbReference type="ARBA" id="ARBA00023163"/>
    </source>
</evidence>
<dbReference type="InterPro" id="IPR014710">
    <property type="entry name" value="RmlC-like_jellyroll"/>
</dbReference>
<dbReference type="InterPro" id="IPR003313">
    <property type="entry name" value="AraC-bd"/>
</dbReference>
<dbReference type="PROSITE" id="PS00041">
    <property type="entry name" value="HTH_ARAC_FAMILY_1"/>
    <property type="match status" value="1"/>
</dbReference>
<proteinExistence type="predicted"/>
<dbReference type="Pfam" id="PF02311">
    <property type="entry name" value="AraC_binding"/>
    <property type="match status" value="1"/>
</dbReference>
<dbReference type="Gene3D" id="2.60.120.10">
    <property type="entry name" value="Jelly Rolls"/>
    <property type="match status" value="1"/>
</dbReference>
<evidence type="ECO:0000313" key="10">
    <source>
        <dbReference type="Proteomes" id="UP000642070"/>
    </source>
</evidence>
<keyword evidence="2" id="KW-0805">Transcription regulation</keyword>
<feature type="compositionally biased region" description="Basic and acidic residues" evidence="7">
    <location>
        <begin position="267"/>
        <end position="285"/>
    </location>
</feature>
<dbReference type="InterPro" id="IPR018062">
    <property type="entry name" value="HTH_AraC-typ_CS"/>
</dbReference>
<comment type="caution">
    <text evidence="9">The sequence shown here is derived from an EMBL/GenBank/DDBJ whole genome shotgun (WGS) entry which is preliminary data.</text>
</comment>
<keyword evidence="3" id="KW-0238">DNA-binding</keyword>
<dbReference type="PANTHER" id="PTHR11019">
    <property type="entry name" value="HTH-TYPE TRANSCRIPTIONAL REGULATOR NIMR"/>
    <property type="match status" value="1"/>
</dbReference>
<evidence type="ECO:0000259" key="8">
    <source>
        <dbReference type="PROSITE" id="PS01124"/>
    </source>
</evidence>
<dbReference type="Proteomes" id="UP000642070">
    <property type="component" value="Unassembled WGS sequence"/>
</dbReference>
<feature type="region of interest" description="Disordered" evidence="7">
    <location>
        <begin position="266"/>
        <end position="285"/>
    </location>
</feature>
<dbReference type="SMART" id="SM00342">
    <property type="entry name" value="HTH_ARAC"/>
    <property type="match status" value="1"/>
</dbReference>
<keyword evidence="4" id="KW-0804">Transcription</keyword>
<dbReference type="SUPFAM" id="SSF51182">
    <property type="entry name" value="RmlC-like cupins"/>
    <property type="match status" value="1"/>
</dbReference>
<evidence type="ECO:0000256" key="6">
    <source>
        <dbReference type="ARBA" id="ARBA00079449"/>
    </source>
</evidence>
<dbReference type="PANTHER" id="PTHR11019:SF199">
    <property type="entry name" value="HTH-TYPE TRANSCRIPTIONAL REGULATOR NIMR"/>
    <property type="match status" value="1"/>
</dbReference>
<evidence type="ECO:0000256" key="3">
    <source>
        <dbReference type="ARBA" id="ARBA00023125"/>
    </source>
</evidence>
<evidence type="ECO:0000256" key="1">
    <source>
        <dbReference type="ARBA" id="ARBA00022491"/>
    </source>
</evidence>
<dbReference type="CDD" id="cd06124">
    <property type="entry name" value="cupin_NimR-like_N"/>
    <property type="match status" value="1"/>
</dbReference>
<accession>A0A917U0L4</accession>
<dbReference type="AlphaFoldDB" id="A0A917U0L4"/>
<name>A0A917U0L4_9ACTN</name>
<gene>
    <name evidence="9" type="ORF">GCM10007977_059150</name>
</gene>
<dbReference type="SUPFAM" id="SSF46689">
    <property type="entry name" value="Homeodomain-like"/>
    <property type="match status" value="1"/>
</dbReference>
<dbReference type="GO" id="GO:0043565">
    <property type="term" value="F:sequence-specific DNA binding"/>
    <property type="evidence" value="ECO:0007669"/>
    <property type="project" value="InterPro"/>
</dbReference>
<evidence type="ECO:0000256" key="5">
    <source>
        <dbReference type="ARBA" id="ARBA00074140"/>
    </source>
</evidence>
<evidence type="ECO:0000256" key="2">
    <source>
        <dbReference type="ARBA" id="ARBA00023015"/>
    </source>
</evidence>
<dbReference type="Gene3D" id="1.10.10.60">
    <property type="entry name" value="Homeodomain-like"/>
    <property type="match status" value="2"/>
</dbReference>
<dbReference type="GO" id="GO:0003700">
    <property type="term" value="F:DNA-binding transcription factor activity"/>
    <property type="evidence" value="ECO:0007669"/>
    <property type="project" value="InterPro"/>
</dbReference>
<reference evidence="9" key="2">
    <citation type="submission" date="2020-09" db="EMBL/GenBank/DDBJ databases">
        <authorList>
            <person name="Sun Q."/>
            <person name="Ohkuma M."/>
        </authorList>
    </citation>
    <scope>NUCLEOTIDE SEQUENCE</scope>
    <source>
        <strain evidence="9">JCM 19831</strain>
    </source>
</reference>
<dbReference type="InterPro" id="IPR009057">
    <property type="entry name" value="Homeodomain-like_sf"/>
</dbReference>